<sequence length="1013" mass="109007">MRFGVLGSTLMWSADGEEVSVGGPRVRTLLTLLLLDAGQIVTTERLIDGLYGEDPPANATNALQAQVSRLRRALPGGEVEFHPTGYRLAVNWAEIDAHVFARLAADGRHALAGGDHQRAAKLLKEALQLWRGPALGDAPLAEAEATRLDELRMTATEDLFDAELATGDNPSAIAELRQLIGRNPLRERPRALLMRALYAAGRQAEALEVFEEVRTLLADELGTDPSPELAETHMAVLRSEPAQQSRRRALPAQLTSFVGRADERDYVAALLGTCRLVTLLGPGGAGKTRLAVEAAGTLDGEICFVDLAALAEDDQVAHAVVAALGLRDAGVFSAAPTGDIVDRLATALEDRPVLLLVDNCEHVITDIALLVHELLAACPRLRVLATSRAPLGITGETIHPVSRLDAQAARKLFADRAKAVRPDFVIDELLVDRICAGLDGLPLAIELAAARLRTLTLADIDARLDDRFRLLSRGDRTKAQRHQTLHAVVDWSWDLLSPDEQAVARRLTVFTGGASLAAAERVCALPDTIDLLADLVDKSFIEVADGRYRMLDTIRAFGAEQLLASGEQDTVRDAHLAYFLELVQTAEPHLRGQEQLGWISLLNTEHANILAALRRAVQTAPSTALLLAGELASYWYLRGLRAEVAPIATELLGKIGTTPPAELSEEYVLCVLVAAVVHGAETPWLLPHMAAARTIVFAQTTPPRLPYLVVLWALTAGPLDVPDDRPSESYFDSSGWLQGLRHFSAGWNGLFTGDIAMARDGFEQSLVRYRAVGDRWGMSNAVDALAMLAHWRGEFDEALRLTDEAISLTAEMEGMEDLADLTCRRAFRRLHAGDLAGAHEDYTRAEVLARRTGIPETIANAQRGLGDIARLQGRRAEARRYYDLALAGSRADTVGASGVRSAVLVGLAHLAEGDPMRIRQLHDEVRATSHGLYLVAADIAEGLASLAVLEGDGDQAALMLGAAVVVRGTEAVGDTEVARTVAGARELIGDAFDAAYGRGLSLSRTEALSLAGI</sequence>
<name>A0A3E0HL36_9PSEU</name>
<evidence type="ECO:0000256" key="1">
    <source>
        <dbReference type="ARBA" id="ARBA00005820"/>
    </source>
</evidence>
<dbReference type="InterPro" id="IPR005158">
    <property type="entry name" value="BTAD"/>
</dbReference>
<dbReference type="OrthoDB" id="9812579at2"/>
<dbReference type="EMBL" id="QUNO01000006">
    <property type="protein sequence ID" value="REH47203.1"/>
    <property type="molecule type" value="Genomic_DNA"/>
</dbReference>
<dbReference type="Gene3D" id="3.40.50.300">
    <property type="entry name" value="P-loop containing nucleotide triphosphate hydrolases"/>
    <property type="match status" value="1"/>
</dbReference>
<dbReference type="Pfam" id="PF03704">
    <property type="entry name" value="BTAD"/>
    <property type="match status" value="1"/>
</dbReference>
<dbReference type="RefSeq" id="WP_116175831.1">
    <property type="nucleotide sequence ID" value="NZ_CP144375.1"/>
</dbReference>
<dbReference type="PROSITE" id="PS51755">
    <property type="entry name" value="OMPR_PHOB"/>
    <property type="match status" value="1"/>
</dbReference>
<dbReference type="SMART" id="SM00862">
    <property type="entry name" value="Trans_reg_C"/>
    <property type="match status" value="1"/>
</dbReference>
<organism evidence="5 6">
    <name type="scientific">Kutzneria buriramensis</name>
    <dbReference type="NCBI Taxonomy" id="1045776"/>
    <lineage>
        <taxon>Bacteria</taxon>
        <taxon>Bacillati</taxon>
        <taxon>Actinomycetota</taxon>
        <taxon>Actinomycetes</taxon>
        <taxon>Pseudonocardiales</taxon>
        <taxon>Pseudonocardiaceae</taxon>
        <taxon>Kutzneria</taxon>
    </lineage>
</organism>
<dbReference type="PANTHER" id="PTHR47691:SF3">
    <property type="entry name" value="HTH-TYPE TRANSCRIPTIONAL REGULATOR RV0890C-RELATED"/>
    <property type="match status" value="1"/>
</dbReference>
<keyword evidence="2 3" id="KW-0238">DNA-binding</keyword>
<dbReference type="AlphaFoldDB" id="A0A3E0HL36"/>
<dbReference type="InterPro" id="IPR036388">
    <property type="entry name" value="WH-like_DNA-bd_sf"/>
</dbReference>
<dbReference type="Gene3D" id="1.25.40.10">
    <property type="entry name" value="Tetratricopeptide repeat domain"/>
    <property type="match status" value="2"/>
</dbReference>
<comment type="caution">
    <text evidence="5">The sequence shown here is derived from an EMBL/GenBank/DDBJ whole genome shotgun (WGS) entry which is preliminary data.</text>
</comment>
<dbReference type="SMART" id="SM01043">
    <property type="entry name" value="BTAD"/>
    <property type="match status" value="1"/>
</dbReference>
<dbReference type="SUPFAM" id="SSF46894">
    <property type="entry name" value="C-terminal effector domain of the bipartite response regulators"/>
    <property type="match status" value="1"/>
</dbReference>
<dbReference type="SUPFAM" id="SSF52540">
    <property type="entry name" value="P-loop containing nucleoside triphosphate hydrolases"/>
    <property type="match status" value="1"/>
</dbReference>
<dbReference type="Pfam" id="PF13401">
    <property type="entry name" value="AAA_22"/>
    <property type="match status" value="1"/>
</dbReference>
<dbReference type="GO" id="GO:0003677">
    <property type="term" value="F:DNA binding"/>
    <property type="evidence" value="ECO:0007669"/>
    <property type="project" value="UniProtKB-UniRule"/>
</dbReference>
<dbReference type="CDD" id="cd15831">
    <property type="entry name" value="BTAD"/>
    <property type="match status" value="1"/>
</dbReference>
<dbReference type="InterPro" id="IPR027417">
    <property type="entry name" value="P-loop_NTPase"/>
</dbReference>
<dbReference type="PRINTS" id="PR00364">
    <property type="entry name" value="DISEASERSIST"/>
</dbReference>
<dbReference type="Pfam" id="PF00486">
    <property type="entry name" value="Trans_reg_C"/>
    <property type="match status" value="1"/>
</dbReference>
<dbReference type="PANTHER" id="PTHR47691">
    <property type="entry name" value="REGULATOR-RELATED"/>
    <property type="match status" value="1"/>
</dbReference>
<accession>A0A3E0HL36</accession>
<dbReference type="GO" id="GO:0016887">
    <property type="term" value="F:ATP hydrolysis activity"/>
    <property type="evidence" value="ECO:0007669"/>
    <property type="project" value="InterPro"/>
</dbReference>
<evidence type="ECO:0000313" key="6">
    <source>
        <dbReference type="Proteomes" id="UP000256269"/>
    </source>
</evidence>
<keyword evidence="6" id="KW-1185">Reference proteome</keyword>
<proteinExistence type="inferred from homology"/>
<dbReference type="InterPro" id="IPR016032">
    <property type="entry name" value="Sig_transdc_resp-reg_C-effctor"/>
</dbReference>
<dbReference type="GO" id="GO:0006355">
    <property type="term" value="P:regulation of DNA-templated transcription"/>
    <property type="evidence" value="ECO:0007669"/>
    <property type="project" value="InterPro"/>
</dbReference>
<dbReference type="GO" id="GO:0000160">
    <property type="term" value="P:phosphorelay signal transduction system"/>
    <property type="evidence" value="ECO:0007669"/>
    <property type="project" value="InterPro"/>
</dbReference>
<evidence type="ECO:0000313" key="5">
    <source>
        <dbReference type="EMBL" id="REH47203.1"/>
    </source>
</evidence>
<evidence type="ECO:0000259" key="4">
    <source>
        <dbReference type="PROSITE" id="PS51755"/>
    </source>
</evidence>
<dbReference type="InterPro" id="IPR001867">
    <property type="entry name" value="OmpR/PhoB-type_DNA-bd"/>
</dbReference>
<dbReference type="InterPro" id="IPR011990">
    <property type="entry name" value="TPR-like_helical_dom_sf"/>
</dbReference>
<dbReference type="InterPro" id="IPR049945">
    <property type="entry name" value="AAA_22"/>
</dbReference>
<reference evidence="5 6" key="1">
    <citation type="submission" date="2018-08" db="EMBL/GenBank/DDBJ databases">
        <title>Genomic Encyclopedia of Archaeal and Bacterial Type Strains, Phase II (KMG-II): from individual species to whole genera.</title>
        <authorList>
            <person name="Goeker M."/>
        </authorList>
    </citation>
    <scope>NUCLEOTIDE SEQUENCE [LARGE SCALE GENOMIC DNA]</scope>
    <source>
        <strain evidence="5 6">DSM 45791</strain>
    </source>
</reference>
<feature type="domain" description="OmpR/PhoB-type" evidence="4">
    <location>
        <begin position="1"/>
        <end position="90"/>
    </location>
</feature>
<feature type="DNA-binding region" description="OmpR/PhoB-type" evidence="3">
    <location>
        <begin position="1"/>
        <end position="90"/>
    </location>
</feature>
<comment type="similarity">
    <text evidence="1">Belongs to the AfsR/DnrI/RedD regulatory family.</text>
</comment>
<protein>
    <submittedName>
        <fullName evidence="5">Putative ATPase</fullName>
    </submittedName>
</protein>
<gene>
    <name evidence="5" type="ORF">BCF44_106368</name>
</gene>
<dbReference type="Gene3D" id="1.10.10.10">
    <property type="entry name" value="Winged helix-like DNA-binding domain superfamily/Winged helix DNA-binding domain"/>
    <property type="match status" value="1"/>
</dbReference>
<evidence type="ECO:0000256" key="2">
    <source>
        <dbReference type="ARBA" id="ARBA00023125"/>
    </source>
</evidence>
<dbReference type="SUPFAM" id="SSF48452">
    <property type="entry name" value="TPR-like"/>
    <property type="match status" value="2"/>
</dbReference>
<dbReference type="Proteomes" id="UP000256269">
    <property type="component" value="Unassembled WGS sequence"/>
</dbReference>
<evidence type="ECO:0000256" key="3">
    <source>
        <dbReference type="PROSITE-ProRule" id="PRU01091"/>
    </source>
</evidence>